<feature type="signal peptide" evidence="10">
    <location>
        <begin position="1"/>
        <end position="24"/>
    </location>
</feature>
<evidence type="ECO:0000256" key="5">
    <source>
        <dbReference type="ARBA" id="ARBA00022729"/>
    </source>
</evidence>
<evidence type="ECO:0000313" key="12">
    <source>
        <dbReference type="Proteomes" id="UP001163823"/>
    </source>
</evidence>
<evidence type="ECO:0000256" key="1">
    <source>
        <dbReference type="ARBA" id="ARBA00004337"/>
    </source>
</evidence>
<dbReference type="GO" id="GO:0010008">
    <property type="term" value="C:endosome membrane"/>
    <property type="evidence" value="ECO:0007669"/>
    <property type="project" value="UniProtKB-SubCell"/>
</dbReference>
<feature type="transmembrane region" description="Helical" evidence="10">
    <location>
        <begin position="272"/>
        <end position="296"/>
    </location>
</feature>
<sequence length="409" mass="47000">MASKRRRCIFALILIAIILPLVLSNRNPKFATVQYVNKVHDQYKEGDYIPLLANIVRPAKKSCEAYPYFELPFCPPGDPITGRKKSFEEVLAGDCFNNTLYELKFKVDTLEKLLCKKNLTKDEVAKFRYAVLNEFEYIMYYNKYSLLGHVGIVERKVEYASPRYYILKHIHFYLYYWRNKVKDITLVDVTRGAETEDAVDITEDAEIEVNFTYSATLERAKCKLNSCNQDAVLILLFLTYCLTSSVSGYIATSFHTKFSTVGWKECIFQTGVLFIVPAMSIFVVVNGIAVIAYGVSDIPDLDNAVSVFFKWGLVTFLLLCLGGKIAYLSRPKRQQSCATKLFQMHMSQQPWFLRTSSQMIIGGLLPFTAIFLQIDDIYASLWNPESVWCIPNDGNFFFSGCHSDYFRWE</sequence>
<feature type="transmembrane region" description="Helical" evidence="10">
    <location>
        <begin position="231"/>
        <end position="251"/>
    </location>
</feature>
<reference evidence="11" key="1">
    <citation type="journal article" date="2023" name="Science">
        <title>Elucidation of the pathway for biosynthesis of saponin adjuvants from the soapbark tree.</title>
        <authorList>
            <person name="Reed J."/>
            <person name="Orme A."/>
            <person name="El-Demerdash A."/>
            <person name="Owen C."/>
            <person name="Martin L.B.B."/>
            <person name="Misra R.C."/>
            <person name="Kikuchi S."/>
            <person name="Rejzek M."/>
            <person name="Martin A.C."/>
            <person name="Harkess A."/>
            <person name="Leebens-Mack J."/>
            <person name="Louveau T."/>
            <person name="Stephenson M.J."/>
            <person name="Osbourn A."/>
        </authorList>
    </citation>
    <scope>NUCLEOTIDE SEQUENCE</scope>
    <source>
        <strain evidence="11">S10</strain>
    </source>
</reference>
<evidence type="ECO:0000256" key="8">
    <source>
        <dbReference type="ARBA" id="ARBA00023034"/>
    </source>
</evidence>
<evidence type="ECO:0000256" key="7">
    <source>
        <dbReference type="ARBA" id="ARBA00022989"/>
    </source>
</evidence>
<comment type="similarity">
    <text evidence="3 10">Belongs to the nonaspanin (TM9SF) (TC 9.A.2) family.</text>
</comment>
<evidence type="ECO:0000313" key="11">
    <source>
        <dbReference type="EMBL" id="KAJ7976119.1"/>
    </source>
</evidence>
<dbReference type="AlphaFoldDB" id="A0AAD7VHR8"/>
<evidence type="ECO:0000256" key="4">
    <source>
        <dbReference type="ARBA" id="ARBA00022692"/>
    </source>
</evidence>
<keyword evidence="6" id="KW-0967">Endosome</keyword>
<comment type="caution">
    <text evidence="10">Lacks conserved residue(s) required for the propagation of feature annotation.</text>
</comment>
<dbReference type="Pfam" id="PF02990">
    <property type="entry name" value="EMP70"/>
    <property type="match status" value="2"/>
</dbReference>
<gene>
    <name evidence="11" type="ORF">O6P43_005938</name>
</gene>
<proteinExistence type="inferred from homology"/>
<keyword evidence="5 10" id="KW-0732">Signal</keyword>
<dbReference type="InterPro" id="IPR004240">
    <property type="entry name" value="EMP70"/>
</dbReference>
<accession>A0AAD7VHR8</accession>
<keyword evidence="12" id="KW-1185">Reference proteome</keyword>
<evidence type="ECO:0000256" key="3">
    <source>
        <dbReference type="ARBA" id="ARBA00005227"/>
    </source>
</evidence>
<comment type="subcellular location">
    <subcellularLocation>
        <location evidence="1">Endosome membrane</location>
        <topology evidence="1">Multi-pass membrane protein</topology>
    </subcellularLocation>
    <subcellularLocation>
        <location evidence="2">Golgi apparatus membrane</location>
        <topology evidence="2">Multi-pass membrane protein</topology>
    </subcellularLocation>
</comment>
<protein>
    <recommendedName>
        <fullName evidence="10">Transmembrane 9 superfamily member</fullName>
    </recommendedName>
</protein>
<dbReference type="EMBL" id="JARAOO010000003">
    <property type="protein sequence ID" value="KAJ7976119.1"/>
    <property type="molecule type" value="Genomic_DNA"/>
</dbReference>
<evidence type="ECO:0000256" key="9">
    <source>
        <dbReference type="ARBA" id="ARBA00023136"/>
    </source>
</evidence>
<dbReference type="PANTHER" id="PTHR10766">
    <property type="entry name" value="TRANSMEMBRANE 9 SUPERFAMILY PROTEIN"/>
    <property type="match status" value="1"/>
</dbReference>
<dbReference type="KEGG" id="qsa:O6P43_005938"/>
<feature type="chain" id="PRO_5041776357" description="Transmembrane 9 superfamily member" evidence="10">
    <location>
        <begin position="25"/>
        <end position="409"/>
    </location>
</feature>
<feature type="transmembrane region" description="Helical" evidence="10">
    <location>
        <begin position="351"/>
        <end position="374"/>
    </location>
</feature>
<organism evidence="11 12">
    <name type="scientific">Quillaja saponaria</name>
    <name type="common">Soap bark tree</name>
    <dbReference type="NCBI Taxonomy" id="32244"/>
    <lineage>
        <taxon>Eukaryota</taxon>
        <taxon>Viridiplantae</taxon>
        <taxon>Streptophyta</taxon>
        <taxon>Embryophyta</taxon>
        <taxon>Tracheophyta</taxon>
        <taxon>Spermatophyta</taxon>
        <taxon>Magnoliopsida</taxon>
        <taxon>eudicotyledons</taxon>
        <taxon>Gunneridae</taxon>
        <taxon>Pentapetalae</taxon>
        <taxon>rosids</taxon>
        <taxon>fabids</taxon>
        <taxon>Fabales</taxon>
        <taxon>Quillajaceae</taxon>
        <taxon>Quillaja</taxon>
    </lineage>
</organism>
<name>A0AAD7VHR8_QUISA</name>
<dbReference type="GO" id="GO:0000139">
    <property type="term" value="C:Golgi membrane"/>
    <property type="evidence" value="ECO:0007669"/>
    <property type="project" value="UniProtKB-SubCell"/>
</dbReference>
<feature type="transmembrane region" description="Helical" evidence="10">
    <location>
        <begin position="308"/>
        <end position="330"/>
    </location>
</feature>
<dbReference type="PANTHER" id="PTHR10766:SF119">
    <property type="entry name" value="TRANSMEMBRANE 9 SUPERFAMILY MEMBER 5"/>
    <property type="match status" value="1"/>
</dbReference>
<comment type="caution">
    <text evidence="11">The sequence shown here is derived from an EMBL/GenBank/DDBJ whole genome shotgun (WGS) entry which is preliminary data.</text>
</comment>
<evidence type="ECO:0000256" key="6">
    <source>
        <dbReference type="ARBA" id="ARBA00022753"/>
    </source>
</evidence>
<evidence type="ECO:0000256" key="10">
    <source>
        <dbReference type="RuleBase" id="RU363079"/>
    </source>
</evidence>
<dbReference type="GO" id="GO:0072657">
    <property type="term" value="P:protein localization to membrane"/>
    <property type="evidence" value="ECO:0007669"/>
    <property type="project" value="TreeGrafter"/>
</dbReference>
<dbReference type="Proteomes" id="UP001163823">
    <property type="component" value="Chromosome 3"/>
</dbReference>
<keyword evidence="7 10" id="KW-1133">Transmembrane helix</keyword>
<keyword evidence="9 10" id="KW-0472">Membrane</keyword>
<keyword evidence="8" id="KW-0333">Golgi apparatus</keyword>
<evidence type="ECO:0000256" key="2">
    <source>
        <dbReference type="ARBA" id="ARBA00004653"/>
    </source>
</evidence>
<keyword evidence="4 10" id="KW-0812">Transmembrane</keyword>